<reference evidence="8" key="1">
    <citation type="journal article" date="2019" name="Int. J. Syst. Evol. Microbiol.">
        <title>The Global Catalogue of Microorganisms (GCM) 10K type strain sequencing project: providing services to taxonomists for standard genome sequencing and annotation.</title>
        <authorList>
            <consortium name="The Broad Institute Genomics Platform"/>
            <consortium name="The Broad Institute Genome Sequencing Center for Infectious Disease"/>
            <person name="Wu L."/>
            <person name="Ma J."/>
        </authorList>
    </citation>
    <scope>NUCLEOTIDE SEQUENCE [LARGE SCALE GENOMIC DNA]</scope>
    <source>
        <strain evidence="8">CECT 8064</strain>
    </source>
</reference>
<dbReference type="Pfam" id="PF02909">
    <property type="entry name" value="TetR_C_1"/>
    <property type="match status" value="1"/>
</dbReference>
<keyword evidence="2" id="KW-0805">Transcription regulation</keyword>
<dbReference type="PANTHER" id="PTHR30055">
    <property type="entry name" value="HTH-TYPE TRANSCRIPTIONAL REGULATOR RUTR"/>
    <property type="match status" value="1"/>
</dbReference>
<evidence type="ECO:0000256" key="1">
    <source>
        <dbReference type="ARBA" id="ARBA00022491"/>
    </source>
</evidence>
<dbReference type="InterPro" id="IPR036271">
    <property type="entry name" value="Tet_transcr_reg_TetR-rel_C_sf"/>
</dbReference>
<dbReference type="InterPro" id="IPR001647">
    <property type="entry name" value="HTH_TetR"/>
</dbReference>
<feature type="DNA-binding region" description="H-T-H motif" evidence="5">
    <location>
        <begin position="25"/>
        <end position="44"/>
    </location>
</feature>
<evidence type="ECO:0000256" key="3">
    <source>
        <dbReference type="ARBA" id="ARBA00023125"/>
    </source>
</evidence>
<evidence type="ECO:0000256" key="5">
    <source>
        <dbReference type="PROSITE-ProRule" id="PRU00335"/>
    </source>
</evidence>
<dbReference type="InterPro" id="IPR009057">
    <property type="entry name" value="Homeodomain-like_sf"/>
</dbReference>
<dbReference type="Gene3D" id="1.10.357.10">
    <property type="entry name" value="Tetracycline Repressor, domain 2"/>
    <property type="match status" value="1"/>
</dbReference>
<evidence type="ECO:0000256" key="2">
    <source>
        <dbReference type="ARBA" id="ARBA00023015"/>
    </source>
</evidence>
<dbReference type="RefSeq" id="WP_417922385.1">
    <property type="nucleotide sequence ID" value="NZ_JBHSFS010000002.1"/>
</dbReference>
<dbReference type="Pfam" id="PF00440">
    <property type="entry name" value="TetR_N"/>
    <property type="match status" value="1"/>
</dbReference>
<protein>
    <submittedName>
        <fullName evidence="7">TetR/AcrR family transcriptional regulator C-terminal domain-containing protein</fullName>
    </submittedName>
</protein>
<dbReference type="PRINTS" id="PR00455">
    <property type="entry name" value="HTHTETR"/>
</dbReference>
<dbReference type="PROSITE" id="PS50977">
    <property type="entry name" value="HTH_TETR_2"/>
    <property type="match status" value="1"/>
</dbReference>
<organism evidence="7 8">
    <name type="scientific">Streptomyces ehimensis</name>
    <dbReference type="NCBI Taxonomy" id="68195"/>
    <lineage>
        <taxon>Bacteria</taxon>
        <taxon>Bacillati</taxon>
        <taxon>Actinomycetota</taxon>
        <taxon>Actinomycetes</taxon>
        <taxon>Kitasatosporales</taxon>
        <taxon>Streptomycetaceae</taxon>
        <taxon>Streptomyces</taxon>
    </lineage>
</organism>
<dbReference type="InterPro" id="IPR050109">
    <property type="entry name" value="HTH-type_TetR-like_transc_reg"/>
</dbReference>
<dbReference type="InterPro" id="IPR003012">
    <property type="entry name" value="Tet_transcr_reg_TetR"/>
</dbReference>
<name>A0ABV9BEB3_9ACTN</name>
<dbReference type="SUPFAM" id="SSF48498">
    <property type="entry name" value="Tetracyclin repressor-like, C-terminal domain"/>
    <property type="match status" value="1"/>
</dbReference>
<dbReference type="EMBL" id="JBHSFS010000002">
    <property type="protein sequence ID" value="MFC4512364.1"/>
    <property type="molecule type" value="Genomic_DNA"/>
</dbReference>
<accession>A0ABV9BEB3</accession>
<dbReference type="SUPFAM" id="SSF46689">
    <property type="entry name" value="Homeodomain-like"/>
    <property type="match status" value="1"/>
</dbReference>
<keyword evidence="1" id="KW-0678">Repressor</keyword>
<evidence type="ECO:0000259" key="6">
    <source>
        <dbReference type="PROSITE" id="PS50977"/>
    </source>
</evidence>
<dbReference type="Gene3D" id="1.10.10.60">
    <property type="entry name" value="Homeodomain-like"/>
    <property type="match status" value="1"/>
</dbReference>
<evidence type="ECO:0000313" key="8">
    <source>
        <dbReference type="Proteomes" id="UP001595990"/>
    </source>
</evidence>
<keyword evidence="3 5" id="KW-0238">DNA-binding</keyword>
<dbReference type="PRINTS" id="PR00400">
    <property type="entry name" value="TETREPRESSOR"/>
</dbReference>
<comment type="caution">
    <text evidence="7">The sequence shown here is derived from an EMBL/GenBank/DDBJ whole genome shotgun (WGS) entry which is preliminary data.</text>
</comment>
<proteinExistence type="predicted"/>
<sequence length="180" mass="19211">MPLDRSVVLKAALEQLDEVGLDEFSTRKLAAALGVRVGALYWHYPSKQALLDAVAEHIAADAAAAPLPDGDWAERLAVIARAHRDAMLARRDGARVIACMSAPGPMAHAFFERLVGVLREAGLDAEGAASAGDVLTSYVNGFTVEEQARGLRRQSEAHRERLFGFGVSVVIAGLRPLVEG</sequence>
<keyword evidence="4" id="KW-0804">Transcription</keyword>
<feature type="domain" description="HTH tetR-type" evidence="6">
    <location>
        <begin position="2"/>
        <end position="62"/>
    </location>
</feature>
<dbReference type="InterPro" id="IPR004111">
    <property type="entry name" value="Repressor_TetR_C"/>
</dbReference>
<dbReference type="Proteomes" id="UP001595990">
    <property type="component" value="Unassembled WGS sequence"/>
</dbReference>
<evidence type="ECO:0000313" key="7">
    <source>
        <dbReference type="EMBL" id="MFC4512364.1"/>
    </source>
</evidence>
<keyword evidence="8" id="KW-1185">Reference proteome</keyword>
<gene>
    <name evidence="7" type="ORF">ACFPEN_05380</name>
</gene>
<evidence type="ECO:0000256" key="4">
    <source>
        <dbReference type="ARBA" id="ARBA00023163"/>
    </source>
</evidence>
<dbReference type="PANTHER" id="PTHR30055:SF151">
    <property type="entry name" value="TRANSCRIPTIONAL REGULATORY PROTEIN"/>
    <property type="match status" value="1"/>
</dbReference>